<gene>
    <name evidence="3" type="ORF">GCM10009550_41350</name>
</gene>
<name>A0ABN1RF09_9ACTN</name>
<evidence type="ECO:0000259" key="2">
    <source>
        <dbReference type="PROSITE" id="PS50943"/>
    </source>
</evidence>
<feature type="compositionally biased region" description="Low complexity" evidence="1">
    <location>
        <begin position="86"/>
        <end position="98"/>
    </location>
</feature>
<dbReference type="Proteomes" id="UP001500665">
    <property type="component" value="Unassembled WGS sequence"/>
</dbReference>
<dbReference type="CDD" id="cd00093">
    <property type="entry name" value="HTH_XRE"/>
    <property type="match status" value="1"/>
</dbReference>
<sequence>MTTLVKLWTGREIGALRAAMRLSQHAFAAKLGISERMVSKWEERGASIQPQPVNQEALDSFLRSADADIKLRFAQIIKDLAEQESATPPVVADPVTAPNRAPQSDAQRARHFTAMMPAPASGAEQLERQVEMAARRALRFSLMAEGSNVGPETLDQLRDEVTRLALAYPQQPLSMLLGDLIELQDAAFRLLEGRQRPAETAELYLMAGVLSGMLAKASHDLGDPHSAMTQARTGYVCADNAHHEGLRAWTRGLQSTIAYWAGWPNDAVRYAQLGAEAAGNTRGTSAVWLAAQEARAWAVLGDAEQTEAAINRANDARDRVTGDELDQLGGLMTFTRPRQLYYEADTLVWLPGTGHAAQSSASAAVAAYEDADPSEWSFSDEAGSRTDLALARVNAGDLEGGAEALRSVIGLPVEQRIGGIISSVRRVHEALRAPNYRNAPAARDAQQEIEAFCQIPAAAALPPGH</sequence>
<dbReference type="PROSITE" id="PS50943">
    <property type="entry name" value="HTH_CROC1"/>
    <property type="match status" value="1"/>
</dbReference>
<dbReference type="Gene3D" id="1.10.260.40">
    <property type="entry name" value="lambda repressor-like DNA-binding domains"/>
    <property type="match status" value="1"/>
</dbReference>
<dbReference type="RefSeq" id="WP_344242514.1">
    <property type="nucleotide sequence ID" value="NZ_BAAAHH010000017.1"/>
</dbReference>
<dbReference type="InterPro" id="IPR010982">
    <property type="entry name" value="Lambda_DNA-bd_dom_sf"/>
</dbReference>
<accession>A0ABN1RF09</accession>
<comment type="caution">
    <text evidence="3">The sequence shown here is derived from an EMBL/GenBank/DDBJ whole genome shotgun (WGS) entry which is preliminary data.</text>
</comment>
<dbReference type="EMBL" id="BAAAHH010000017">
    <property type="protein sequence ID" value="GAA0955898.1"/>
    <property type="molecule type" value="Genomic_DNA"/>
</dbReference>
<organism evidence="3 4">
    <name type="scientific">Actinocorallia libanotica</name>
    <dbReference type="NCBI Taxonomy" id="46162"/>
    <lineage>
        <taxon>Bacteria</taxon>
        <taxon>Bacillati</taxon>
        <taxon>Actinomycetota</taxon>
        <taxon>Actinomycetes</taxon>
        <taxon>Streptosporangiales</taxon>
        <taxon>Thermomonosporaceae</taxon>
        <taxon>Actinocorallia</taxon>
    </lineage>
</organism>
<protein>
    <recommendedName>
        <fullName evidence="2">HTH cro/C1-type domain-containing protein</fullName>
    </recommendedName>
</protein>
<dbReference type="SUPFAM" id="SSF47413">
    <property type="entry name" value="lambda repressor-like DNA-binding domains"/>
    <property type="match status" value="1"/>
</dbReference>
<feature type="region of interest" description="Disordered" evidence="1">
    <location>
        <begin position="85"/>
        <end position="104"/>
    </location>
</feature>
<evidence type="ECO:0000313" key="3">
    <source>
        <dbReference type="EMBL" id="GAA0955898.1"/>
    </source>
</evidence>
<feature type="domain" description="HTH cro/C1-type" evidence="2">
    <location>
        <begin position="13"/>
        <end position="42"/>
    </location>
</feature>
<reference evidence="3 4" key="1">
    <citation type="journal article" date="2019" name="Int. J. Syst. Evol. Microbiol.">
        <title>The Global Catalogue of Microorganisms (GCM) 10K type strain sequencing project: providing services to taxonomists for standard genome sequencing and annotation.</title>
        <authorList>
            <consortium name="The Broad Institute Genomics Platform"/>
            <consortium name="The Broad Institute Genome Sequencing Center for Infectious Disease"/>
            <person name="Wu L."/>
            <person name="Ma J."/>
        </authorList>
    </citation>
    <scope>NUCLEOTIDE SEQUENCE [LARGE SCALE GENOMIC DNA]</scope>
    <source>
        <strain evidence="3 4">JCM 10696</strain>
    </source>
</reference>
<evidence type="ECO:0000313" key="4">
    <source>
        <dbReference type="Proteomes" id="UP001500665"/>
    </source>
</evidence>
<evidence type="ECO:0000256" key="1">
    <source>
        <dbReference type="SAM" id="MobiDB-lite"/>
    </source>
</evidence>
<dbReference type="InterPro" id="IPR001387">
    <property type="entry name" value="Cro/C1-type_HTH"/>
</dbReference>
<keyword evidence="4" id="KW-1185">Reference proteome</keyword>
<proteinExistence type="predicted"/>